<dbReference type="KEGG" id="gtt:GUITHDRAFT_151873"/>
<protein>
    <submittedName>
        <fullName evidence="3 4">Uncharacterized protein</fullName>
    </submittedName>
</protein>
<organism evidence="3">
    <name type="scientific">Guillardia theta (strain CCMP2712)</name>
    <name type="common">Cryptophyte</name>
    <dbReference type="NCBI Taxonomy" id="905079"/>
    <lineage>
        <taxon>Eukaryota</taxon>
        <taxon>Cryptophyceae</taxon>
        <taxon>Pyrenomonadales</taxon>
        <taxon>Geminigeraceae</taxon>
        <taxon>Guillardia</taxon>
    </lineage>
</organism>
<dbReference type="AlphaFoldDB" id="L1JJQ4"/>
<dbReference type="HOGENOM" id="CLU_748956_0_0_1"/>
<evidence type="ECO:0000256" key="2">
    <source>
        <dbReference type="SAM" id="Phobius"/>
    </source>
</evidence>
<evidence type="ECO:0000313" key="5">
    <source>
        <dbReference type="Proteomes" id="UP000011087"/>
    </source>
</evidence>
<keyword evidence="5" id="KW-1185">Reference proteome</keyword>
<dbReference type="EMBL" id="JH992986">
    <property type="protein sequence ID" value="EKX48379.1"/>
    <property type="molecule type" value="Genomic_DNA"/>
</dbReference>
<evidence type="ECO:0000313" key="3">
    <source>
        <dbReference type="EMBL" id="EKX48379.1"/>
    </source>
</evidence>
<accession>L1JJQ4</accession>
<reference evidence="3 5" key="1">
    <citation type="journal article" date="2012" name="Nature">
        <title>Algal genomes reveal evolutionary mosaicism and the fate of nucleomorphs.</title>
        <authorList>
            <consortium name="DOE Joint Genome Institute"/>
            <person name="Curtis B.A."/>
            <person name="Tanifuji G."/>
            <person name="Burki F."/>
            <person name="Gruber A."/>
            <person name="Irimia M."/>
            <person name="Maruyama S."/>
            <person name="Arias M.C."/>
            <person name="Ball S.G."/>
            <person name="Gile G.H."/>
            <person name="Hirakawa Y."/>
            <person name="Hopkins J.F."/>
            <person name="Kuo A."/>
            <person name="Rensing S.A."/>
            <person name="Schmutz J."/>
            <person name="Symeonidi A."/>
            <person name="Elias M."/>
            <person name="Eveleigh R.J."/>
            <person name="Herman E.K."/>
            <person name="Klute M.J."/>
            <person name="Nakayama T."/>
            <person name="Obornik M."/>
            <person name="Reyes-Prieto A."/>
            <person name="Armbrust E.V."/>
            <person name="Aves S.J."/>
            <person name="Beiko R.G."/>
            <person name="Coutinho P."/>
            <person name="Dacks J.B."/>
            <person name="Durnford D.G."/>
            <person name="Fast N.M."/>
            <person name="Green B.R."/>
            <person name="Grisdale C.J."/>
            <person name="Hempel F."/>
            <person name="Henrissat B."/>
            <person name="Hoppner M.P."/>
            <person name="Ishida K."/>
            <person name="Kim E."/>
            <person name="Koreny L."/>
            <person name="Kroth P.G."/>
            <person name="Liu Y."/>
            <person name="Malik S.B."/>
            <person name="Maier U.G."/>
            <person name="McRose D."/>
            <person name="Mock T."/>
            <person name="Neilson J.A."/>
            <person name="Onodera N.T."/>
            <person name="Poole A.M."/>
            <person name="Pritham E.J."/>
            <person name="Richards T.A."/>
            <person name="Rocap G."/>
            <person name="Roy S.W."/>
            <person name="Sarai C."/>
            <person name="Schaack S."/>
            <person name="Shirato S."/>
            <person name="Slamovits C.H."/>
            <person name="Spencer D.F."/>
            <person name="Suzuki S."/>
            <person name="Worden A.Z."/>
            <person name="Zauner S."/>
            <person name="Barry K."/>
            <person name="Bell C."/>
            <person name="Bharti A.K."/>
            <person name="Crow J.A."/>
            <person name="Grimwood J."/>
            <person name="Kramer R."/>
            <person name="Lindquist E."/>
            <person name="Lucas S."/>
            <person name="Salamov A."/>
            <person name="McFadden G.I."/>
            <person name="Lane C.E."/>
            <person name="Keeling P.J."/>
            <person name="Gray M.W."/>
            <person name="Grigoriev I.V."/>
            <person name="Archibald J.M."/>
        </authorList>
    </citation>
    <scope>NUCLEOTIDE SEQUENCE</scope>
    <source>
        <strain evidence="3 5">CCMP2712</strain>
    </source>
</reference>
<keyword evidence="2" id="KW-1133">Transmembrane helix</keyword>
<evidence type="ECO:0000256" key="1">
    <source>
        <dbReference type="SAM" id="Coils"/>
    </source>
</evidence>
<reference evidence="4" key="3">
    <citation type="submission" date="2015-06" db="UniProtKB">
        <authorList>
            <consortium name="EnsemblProtists"/>
        </authorList>
    </citation>
    <scope>IDENTIFICATION</scope>
</reference>
<dbReference type="Proteomes" id="UP000011087">
    <property type="component" value="Unassembled WGS sequence"/>
</dbReference>
<keyword evidence="2" id="KW-0812">Transmembrane</keyword>
<keyword evidence="1" id="KW-0175">Coiled coil</keyword>
<dbReference type="EnsemblProtists" id="EKX48379">
    <property type="protein sequence ID" value="EKX48379"/>
    <property type="gene ID" value="GUITHDRAFT_151873"/>
</dbReference>
<dbReference type="RefSeq" id="XP_005835359.1">
    <property type="nucleotide sequence ID" value="XM_005835302.1"/>
</dbReference>
<proteinExistence type="predicted"/>
<gene>
    <name evidence="3" type="ORF">GUITHDRAFT_151873</name>
</gene>
<name>L1JJQ4_GUITC</name>
<feature type="transmembrane region" description="Helical" evidence="2">
    <location>
        <begin position="25"/>
        <end position="43"/>
    </location>
</feature>
<keyword evidence="2" id="KW-0472">Membrane</keyword>
<reference evidence="5" key="2">
    <citation type="submission" date="2012-11" db="EMBL/GenBank/DDBJ databases">
        <authorList>
            <person name="Kuo A."/>
            <person name="Curtis B.A."/>
            <person name="Tanifuji G."/>
            <person name="Burki F."/>
            <person name="Gruber A."/>
            <person name="Irimia M."/>
            <person name="Maruyama S."/>
            <person name="Arias M.C."/>
            <person name="Ball S.G."/>
            <person name="Gile G.H."/>
            <person name="Hirakawa Y."/>
            <person name="Hopkins J.F."/>
            <person name="Rensing S.A."/>
            <person name="Schmutz J."/>
            <person name="Symeonidi A."/>
            <person name="Elias M."/>
            <person name="Eveleigh R.J."/>
            <person name="Herman E.K."/>
            <person name="Klute M.J."/>
            <person name="Nakayama T."/>
            <person name="Obornik M."/>
            <person name="Reyes-Prieto A."/>
            <person name="Armbrust E.V."/>
            <person name="Aves S.J."/>
            <person name="Beiko R.G."/>
            <person name="Coutinho P."/>
            <person name="Dacks J.B."/>
            <person name="Durnford D.G."/>
            <person name="Fast N.M."/>
            <person name="Green B.R."/>
            <person name="Grisdale C."/>
            <person name="Hempe F."/>
            <person name="Henrissat B."/>
            <person name="Hoppner M.P."/>
            <person name="Ishida K.-I."/>
            <person name="Kim E."/>
            <person name="Koreny L."/>
            <person name="Kroth P.G."/>
            <person name="Liu Y."/>
            <person name="Malik S.-B."/>
            <person name="Maier U.G."/>
            <person name="McRose D."/>
            <person name="Mock T."/>
            <person name="Neilson J.A."/>
            <person name="Onodera N.T."/>
            <person name="Poole A.M."/>
            <person name="Pritham E.J."/>
            <person name="Richards T.A."/>
            <person name="Rocap G."/>
            <person name="Roy S.W."/>
            <person name="Sarai C."/>
            <person name="Schaack S."/>
            <person name="Shirato S."/>
            <person name="Slamovits C.H."/>
            <person name="Spencer D.F."/>
            <person name="Suzuki S."/>
            <person name="Worden A.Z."/>
            <person name="Zauner S."/>
            <person name="Barry K."/>
            <person name="Bell C."/>
            <person name="Bharti A.K."/>
            <person name="Crow J.A."/>
            <person name="Grimwood J."/>
            <person name="Kramer R."/>
            <person name="Lindquist E."/>
            <person name="Lucas S."/>
            <person name="Salamov A."/>
            <person name="McFadden G.I."/>
            <person name="Lane C.E."/>
            <person name="Keeling P.J."/>
            <person name="Gray M.W."/>
            <person name="Grigoriev I.V."/>
            <person name="Archibald J.M."/>
        </authorList>
    </citation>
    <scope>NUCLEOTIDE SEQUENCE</scope>
    <source>
        <strain evidence="5">CCMP2712</strain>
    </source>
</reference>
<sequence length="370" mass="40930">MVEAGHVRIGLMHGNDAPVNKRRKIAFIALSSVAILVSALLVGRSNPRIEMQEKKARFEQLSGDLLGSLEQAMDSSVDNKVQSMMSTRPVQHVSSVQGYHKLLPFDPHPYVTQTQLDRLLAEKRELETKREAILRTLRLRREAAAAKAAKDAAALDRIRLERAVTAAKKRQLQAAQRAARAAASEMKQAAIAKQQAIHAAEVASARQKELEYMSEVNHQQAEESAQYAAKENVADDMQYQQDKSAVDSKLKGYLLQEKDLLRKIAAAEKVAAHGGKWPETGMPKTLSAKAAQGQLRQTTTNANSAESQIIGSIAQAITNNKRQIQRDRVQAQQLQAKEISINSNVEALKASDLRLSKELIDAELKRVRKQ</sequence>
<evidence type="ECO:0000313" key="4">
    <source>
        <dbReference type="EnsemblProtists" id="EKX48379"/>
    </source>
</evidence>
<dbReference type="PaxDb" id="55529-EKX48379"/>
<dbReference type="OrthoDB" id="10593739at2759"/>
<dbReference type="GeneID" id="17305000"/>
<feature type="coiled-coil region" evidence="1">
    <location>
        <begin position="288"/>
        <end position="337"/>
    </location>
</feature>